<comment type="caution">
    <text evidence="5">The sequence shown here is derived from an EMBL/GenBank/DDBJ whole genome shotgun (WGS) entry which is preliminary data.</text>
</comment>
<dbReference type="Gene3D" id="3.40.50.2300">
    <property type="match status" value="1"/>
</dbReference>
<evidence type="ECO:0000313" key="5">
    <source>
        <dbReference type="EMBL" id="NYB75604.1"/>
    </source>
</evidence>
<organism evidence="5 6">
    <name type="scientific">Sedimentibacter hydroxybenzoicus DSM 7310</name>
    <dbReference type="NCBI Taxonomy" id="1123245"/>
    <lineage>
        <taxon>Bacteria</taxon>
        <taxon>Bacillati</taxon>
        <taxon>Bacillota</taxon>
        <taxon>Tissierellia</taxon>
        <taxon>Sedimentibacter</taxon>
    </lineage>
</organism>
<dbReference type="InterPro" id="IPR011006">
    <property type="entry name" value="CheY-like_superfamily"/>
</dbReference>
<dbReference type="GO" id="GO:0003723">
    <property type="term" value="F:RNA binding"/>
    <property type="evidence" value="ECO:0007669"/>
    <property type="project" value="InterPro"/>
</dbReference>
<dbReference type="RefSeq" id="WP_179239321.1">
    <property type="nucleotide sequence ID" value="NZ_JACBNQ010000024.1"/>
</dbReference>
<dbReference type="InterPro" id="IPR036388">
    <property type="entry name" value="WH-like_DNA-bd_sf"/>
</dbReference>
<dbReference type="Gene3D" id="1.10.10.10">
    <property type="entry name" value="Winged helix-like DNA-binding domain superfamily/Winged helix DNA-binding domain"/>
    <property type="match status" value="1"/>
</dbReference>
<keyword evidence="6" id="KW-1185">Reference proteome</keyword>
<comment type="caution">
    <text evidence="1">Lacks conserved residue(s) required for the propagation of feature annotation.</text>
</comment>
<dbReference type="InterPro" id="IPR005561">
    <property type="entry name" value="ANTAR"/>
</dbReference>
<dbReference type="InterPro" id="IPR001789">
    <property type="entry name" value="Sig_transdc_resp-reg_receiver"/>
</dbReference>
<dbReference type="PROSITE" id="PS50110">
    <property type="entry name" value="RESPONSE_REGULATORY"/>
    <property type="match status" value="1"/>
</dbReference>
<reference evidence="5" key="1">
    <citation type="submission" date="2020-07" db="EMBL/GenBank/DDBJ databases">
        <title>Genomic analysis of a strain of Sedimentibacter Hydroxybenzoicus DSM7310.</title>
        <authorList>
            <person name="Ma S."/>
        </authorList>
    </citation>
    <scope>NUCLEOTIDE SEQUENCE</scope>
    <source>
        <strain evidence="5">DSM 7310</strain>
    </source>
</reference>
<sequence length="189" mass="21143">MDSVLIVSDSDKGIALLTQLLKANGINKTASVKSGAEARRLISVTEFDLIIIITPLPDEFGESLAITMTEISTSGVILIARNEVADEIEARVQDYGILVVSNPIARQMFYQAQKLALATKRRLSGLKNENMRLQSKIEEIRLVTRAKCVLIEYLNMTENQAHKYIEKQAMDLRTSRKEIAESILKAYET</sequence>
<evidence type="ECO:0000259" key="3">
    <source>
        <dbReference type="PROSITE" id="PS50110"/>
    </source>
</evidence>
<keyword evidence="2" id="KW-0175">Coiled coil</keyword>
<evidence type="ECO:0000256" key="1">
    <source>
        <dbReference type="PROSITE-ProRule" id="PRU00169"/>
    </source>
</evidence>
<protein>
    <submittedName>
        <fullName evidence="5">ANTAR domain-containing protein</fullName>
    </submittedName>
</protein>
<name>A0A974BLT2_SEDHY</name>
<dbReference type="PROSITE" id="PS50921">
    <property type="entry name" value="ANTAR"/>
    <property type="match status" value="1"/>
</dbReference>
<dbReference type="EMBL" id="JACBNQ010000024">
    <property type="protein sequence ID" value="NYB75604.1"/>
    <property type="molecule type" value="Genomic_DNA"/>
</dbReference>
<dbReference type="Proteomes" id="UP000611629">
    <property type="component" value="Unassembled WGS sequence"/>
</dbReference>
<dbReference type="GO" id="GO:0000160">
    <property type="term" value="P:phosphorelay signal transduction system"/>
    <property type="evidence" value="ECO:0007669"/>
    <property type="project" value="InterPro"/>
</dbReference>
<dbReference type="SMART" id="SM01012">
    <property type="entry name" value="ANTAR"/>
    <property type="match status" value="1"/>
</dbReference>
<dbReference type="PIRSF" id="PIRSF036382">
    <property type="entry name" value="RR_antiterm"/>
    <property type="match status" value="1"/>
</dbReference>
<feature type="domain" description="ANTAR" evidence="4">
    <location>
        <begin position="123"/>
        <end position="184"/>
    </location>
</feature>
<dbReference type="AlphaFoldDB" id="A0A974BLT2"/>
<evidence type="ECO:0000256" key="2">
    <source>
        <dbReference type="SAM" id="Coils"/>
    </source>
</evidence>
<evidence type="ECO:0000313" key="6">
    <source>
        <dbReference type="Proteomes" id="UP000611629"/>
    </source>
</evidence>
<proteinExistence type="predicted"/>
<dbReference type="Pfam" id="PF03861">
    <property type="entry name" value="ANTAR"/>
    <property type="match status" value="1"/>
</dbReference>
<feature type="coiled-coil region" evidence="2">
    <location>
        <begin position="116"/>
        <end position="143"/>
    </location>
</feature>
<gene>
    <name evidence="5" type="ORF">HZF24_15760</name>
</gene>
<dbReference type="InterPro" id="IPR008327">
    <property type="entry name" value="Sig_transdc_resp-reg_antiterm"/>
</dbReference>
<dbReference type="SUPFAM" id="SSF52172">
    <property type="entry name" value="CheY-like"/>
    <property type="match status" value="1"/>
</dbReference>
<accession>A0A974BLT2</accession>
<feature type="domain" description="Response regulatory" evidence="3">
    <location>
        <begin position="3"/>
        <end position="117"/>
    </location>
</feature>
<evidence type="ECO:0000259" key="4">
    <source>
        <dbReference type="PROSITE" id="PS50921"/>
    </source>
</evidence>